<evidence type="ECO:0000313" key="3">
    <source>
        <dbReference type="EMBL" id="KAK5056453.1"/>
    </source>
</evidence>
<dbReference type="InterPro" id="IPR000626">
    <property type="entry name" value="Ubiquitin-like_dom"/>
</dbReference>
<protein>
    <recommendedName>
        <fullName evidence="2">Ubiquitin-like domain-containing protein</fullName>
    </recommendedName>
</protein>
<dbReference type="CDD" id="cd17039">
    <property type="entry name" value="Ubl_ubiquitin_like"/>
    <property type="match status" value="1"/>
</dbReference>
<dbReference type="EMBL" id="JAVRRF010000018">
    <property type="protein sequence ID" value="KAK5056453.1"/>
    <property type="molecule type" value="Genomic_DNA"/>
</dbReference>
<feature type="compositionally biased region" description="Basic residues" evidence="1">
    <location>
        <begin position="276"/>
        <end position="288"/>
    </location>
</feature>
<sequence>MAKRIIVYRPIVIDLPEESCKRVGDLVAAIKTPYPHLLDWHDGLEYAVHHDDGEGSIALRGGQYDPNAELLPGHRRPIEVMAKITEAYTIKVCRVSAKDPLGAQGIVEVEVYHQDSFGQLKERIERQIGIPKGSQQLAFMGFPTLDSWILGWQRVFQGCTVILHVAATITYHFKDTTSSITVVLDEPLSMLLGQIATSIGEDISMLRFVFSKTSAEVAANAREWLPDRFQLFKTQNVVGNVAENGLANGDAIRVYRENRKCELDDETVRSSEGGGKRHRPRKRAREAHKKQEAPLPESVST</sequence>
<reference evidence="3 4" key="1">
    <citation type="submission" date="2023-08" db="EMBL/GenBank/DDBJ databases">
        <title>Black Yeasts Isolated from many extreme environments.</title>
        <authorList>
            <person name="Coleine C."/>
            <person name="Stajich J.E."/>
            <person name="Selbmann L."/>
        </authorList>
    </citation>
    <scope>NUCLEOTIDE SEQUENCE [LARGE SCALE GENOMIC DNA]</scope>
    <source>
        <strain evidence="3 4">CCFEE 6328</strain>
    </source>
</reference>
<feature type="domain" description="Ubiquitin-like" evidence="2">
    <location>
        <begin position="78"/>
        <end position="165"/>
    </location>
</feature>
<accession>A0ABR0J4V0</accession>
<dbReference type="SUPFAM" id="SSF54236">
    <property type="entry name" value="Ubiquitin-like"/>
    <property type="match status" value="1"/>
</dbReference>
<evidence type="ECO:0000313" key="4">
    <source>
        <dbReference type="Proteomes" id="UP001345691"/>
    </source>
</evidence>
<name>A0ABR0J4V0_9EURO</name>
<evidence type="ECO:0000256" key="1">
    <source>
        <dbReference type="SAM" id="MobiDB-lite"/>
    </source>
</evidence>
<dbReference type="InterPro" id="IPR029071">
    <property type="entry name" value="Ubiquitin-like_domsf"/>
</dbReference>
<comment type="caution">
    <text evidence="3">The sequence shown here is derived from an EMBL/GenBank/DDBJ whole genome shotgun (WGS) entry which is preliminary data.</text>
</comment>
<dbReference type="Proteomes" id="UP001345691">
    <property type="component" value="Unassembled WGS sequence"/>
</dbReference>
<dbReference type="Gene3D" id="3.10.20.90">
    <property type="entry name" value="Phosphatidylinositol 3-kinase Catalytic Subunit, Chain A, domain 1"/>
    <property type="match status" value="1"/>
</dbReference>
<evidence type="ECO:0000259" key="2">
    <source>
        <dbReference type="PROSITE" id="PS50053"/>
    </source>
</evidence>
<feature type="region of interest" description="Disordered" evidence="1">
    <location>
        <begin position="264"/>
        <end position="301"/>
    </location>
</feature>
<dbReference type="PROSITE" id="PS50053">
    <property type="entry name" value="UBIQUITIN_2"/>
    <property type="match status" value="1"/>
</dbReference>
<gene>
    <name evidence="3" type="ORF">LTR69_007994</name>
</gene>
<proteinExistence type="predicted"/>
<organism evidence="3 4">
    <name type="scientific">Exophiala sideris</name>
    <dbReference type="NCBI Taxonomy" id="1016849"/>
    <lineage>
        <taxon>Eukaryota</taxon>
        <taxon>Fungi</taxon>
        <taxon>Dikarya</taxon>
        <taxon>Ascomycota</taxon>
        <taxon>Pezizomycotina</taxon>
        <taxon>Eurotiomycetes</taxon>
        <taxon>Chaetothyriomycetidae</taxon>
        <taxon>Chaetothyriales</taxon>
        <taxon>Herpotrichiellaceae</taxon>
        <taxon>Exophiala</taxon>
    </lineage>
</organism>
<keyword evidence="4" id="KW-1185">Reference proteome</keyword>